<feature type="compositionally biased region" description="Low complexity" evidence="1">
    <location>
        <begin position="426"/>
        <end position="445"/>
    </location>
</feature>
<geneLocation type="plasmid" evidence="3 5">
    <name>pMP-R124</name>
</geneLocation>
<gene>
    <name evidence="3" type="ORF">I1A_000049</name>
</gene>
<evidence type="ECO:0000259" key="2">
    <source>
        <dbReference type="Pfam" id="PF18821"/>
    </source>
</evidence>
<dbReference type="Proteomes" id="UP000006045">
    <property type="component" value="Plasmid pMP-R124"/>
</dbReference>
<dbReference type="EMBL" id="CM001562">
    <property type="protein sequence ID" value="EJZ60970.1"/>
    <property type="molecule type" value="Genomic_DNA"/>
</dbReference>
<organism evidence="3">
    <name type="scientific">Pseudomonas fluorescens R124</name>
    <dbReference type="NCBI Taxonomy" id="743713"/>
    <lineage>
        <taxon>Bacteria</taxon>
        <taxon>Pseudomonadati</taxon>
        <taxon>Pseudomonadota</taxon>
        <taxon>Gammaproteobacteria</taxon>
        <taxon>Pseudomonadales</taxon>
        <taxon>Pseudomonadaceae</taxon>
        <taxon>Pseudomonas</taxon>
    </lineage>
</organism>
<evidence type="ECO:0000313" key="4">
    <source>
        <dbReference type="EMBL" id="EJZ60970.1"/>
    </source>
</evidence>
<feature type="compositionally biased region" description="Basic and acidic residues" evidence="1">
    <location>
        <begin position="8"/>
        <end position="19"/>
    </location>
</feature>
<proteinExistence type="predicted"/>
<feature type="region of interest" description="Disordered" evidence="1">
    <location>
        <begin position="426"/>
        <end position="454"/>
    </location>
</feature>
<accession>K0XAD1</accession>
<reference evidence="3" key="1">
    <citation type="submission" date="2012-03" db="EMBL/GenBank/DDBJ databases">
        <title>The genome of cave-isolated P. fluorescens strain R124 demonstrates phenotypic adaptation to the mineral environment.</title>
        <authorList>
            <person name="Barton M.D."/>
            <person name="Petronio M."/>
            <person name="Giarrizzo J.G."/>
            <person name="Bowling B."/>
            <person name="Barton H.A."/>
        </authorList>
    </citation>
    <scope>NUCLEOTIDE SEQUENCE</scope>
    <source>
        <strain evidence="3">R124</strain>
        <plasmid evidence="3">pMP-R124</plasmid>
    </source>
</reference>
<dbReference type="AlphaFoldDB" id="K0XAD1"/>
<dbReference type="Pfam" id="PF18821">
    <property type="entry name" value="LPD7"/>
    <property type="match status" value="1"/>
</dbReference>
<dbReference type="RefSeq" id="WP_003230060.1">
    <property type="nucleotide sequence ID" value="NC_022437.1"/>
</dbReference>
<dbReference type="HOGENOM" id="CLU_397866_0_0_6"/>
<feature type="region of interest" description="Disordered" evidence="1">
    <location>
        <begin position="544"/>
        <end position="588"/>
    </location>
</feature>
<feature type="domain" description="Large polyvalent protein-associated" evidence="2">
    <location>
        <begin position="73"/>
        <end position="161"/>
    </location>
</feature>
<evidence type="ECO:0000313" key="3">
    <source>
        <dbReference type="EMBL" id="AFS51725.1"/>
    </source>
</evidence>
<dbReference type="EMBL" id="JQ737005">
    <property type="protein sequence ID" value="AFS51725.1"/>
    <property type="molecule type" value="Genomic_DNA"/>
</dbReference>
<name>K0XAD1_PSEFL</name>
<keyword evidence="3" id="KW-0614">Plasmid</keyword>
<evidence type="ECO:0000313" key="5">
    <source>
        <dbReference type="Proteomes" id="UP000006045"/>
    </source>
</evidence>
<dbReference type="InterPro" id="IPR040677">
    <property type="entry name" value="LPD7"/>
</dbReference>
<sequence length="588" mass="63187">MGSAEIRGLVKETTEEEKNPSYSISGPGAAGPTPARSRVKGILRRIALQVDPKLTKEREAELSAKDIYTRKAKFSQNVHYIDKNSDRTLFVDTGTSIALRRTGITEAGVSVALGLARERFGSTLTINGTAEFKRLVIEAAAKGKMDVHFTDKAMNDSLKARRAELDIESEGQAIEKPEAEAAPAAEATPAAPETPAPAAQGASNVILPDDNAPSFIIDREAEYRKSWGGTGQLSEDDIRSSPSMMELRGIDHATWLVAANDFSPAAEKLMTSFMEDPFYREAFKSTMEEIYETVEASPEAVAALDPAMTFASKMVNQIERNLRKTADLPLHQVGDNPASRANAEAQQARYLADGKGITGEIELAYALGVTAADIAKQLGDKLTGIATGDRAGFLERVADTLGIPSRAPDADKAVFAAWQQEHAARVSAAPATPAAPAAPSAQPAADSKTVRAPVTSADRKVIRGVLLEHGPARYQNKPGNDTSYFVKLKTDAGERTLWGVALQDVMESDQFNIGEAMTLRDLGTRPVTVEQLDENGNVQKITANRRQWHGESETTAQDINSPAPAGVEVPITDTSTPEPEEEHGPEMN</sequence>
<feature type="compositionally biased region" description="Low complexity" evidence="1">
    <location>
        <begin position="180"/>
        <end position="199"/>
    </location>
</feature>
<protein>
    <recommendedName>
        <fullName evidence="2">Large polyvalent protein-associated domain-containing protein</fullName>
    </recommendedName>
</protein>
<feature type="region of interest" description="Disordered" evidence="1">
    <location>
        <begin position="168"/>
        <end position="207"/>
    </location>
</feature>
<evidence type="ECO:0000256" key="1">
    <source>
        <dbReference type="SAM" id="MobiDB-lite"/>
    </source>
</evidence>
<reference evidence="4 5" key="2">
    <citation type="submission" date="2012-08" db="EMBL/GenBank/DDBJ databases">
        <title>The genome of cave-isolated P. fluorescens strain R124 demonstrates phenotypic adaptation to the mineral environment.</title>
        <authorList>
            <person name="Barton M.D."/>
            <person name="Petronio M."/>
            <person name="Giarrizzo J.G."/>
            <person name="Bowling B.V."/>
            <person name="Barton H.A."/>
        </authorList>
    </citation>
    <scope>NUCLEOTIDE SEQUENCE [LARGE SCALE GENOMIC DNA]</scope>
    <source>
        <strain evidence="4 5">R124</strain>
        <plasmid evidence="4 5">pMP-R124</plasmid>
    </source>
</reference>
<feature type="region of interest" description="Disordered" evidence="1">
    <location>
        <begin position="1"/>
        <end position="36"/>
    </location>
</feature>